<protein>
    <recommendedName>
        <fullName evidence="1">Thioesterase domain-containing protein</fullName>
    </recommendedName>
</protein>
<accession>A0A0F7TSU5</accession>
<sequence length="271" mass="30268">MHSRRILRLPLRAHAPRVHVTPRFRLAPKVCLRDISNAAASQNTSAQPSRWTRRLIYATIFGALGVSVGKWMDNKVAAPPLPGTPEDKMQLQDIQHVFDTGLPIVQRLRGNPDFVEMGVYENYSEESKTHRLTSGALGGSKGFGLQRAFWNEKEHRLISVVFMGSGIEGWPTMVHGGALGTIIDENLGRAAVRHFPARTGMTANLNINYRAPVYSDNFYSIHSTLDPEQSTDRKAYVRCEVRDMTGRVCVEANGLFVVPKKLKLVRLGDTF</sequence>
<organism evidence="2 3">
    <name type="scientific">Penicillium brasilianum</name>
    <dbReference type="NCBI Taxonomy" id="104259"/>
    <lineage>
        <taxon>Eukaryota</taxon>
        <taxon>Fungi</taxon>
        <taxon>Dikarya</taxon>
        <taxon>Ascomycota</taxon>
        <taxon>Pezizomycotina</taxon>
        <taxon>Eurotiomycetes</taxon>
        <taxon>Eurotiomycetidae</taxon>
        <taxon>Eurotiales</taxon>
        <taxon>Aspergillaceae</taxon>
        <taxon>Penicillium</taxon>
    </lineage>
</organism>
<evidence type="ECO:0000313" key="2">
    <source>
        <dbReference type="EMBL" id="CEJ59754.1"/>
    </source>
</evidence>
<proteinExistence type="predicted"/>
<dbReference type="InterPro" id="IPR052061">
    <property type="entry name" value="PTE-AB_protein"/>
</dbReference>
<dbReference type="EMBL" id="CDHK01000007">
    <property type="protein sequence ID" value="CEJ59754.1"/>
    <property type="molecule type" value="Genomic_DNA"/>
</dbReference>
<evidence type="ECO:0000313" key="3">
    <source>
        <dbReference type="Proteomes" id="UP000042958"/>
    </source>
</evidence>
<name>A0A0F7TSU5_PENBI</name>
<dbReference type="SUPFAM" id="SSF54637">
    <property type="entry name" value="Thioesterase/thiol ester dehydrase-isomerase"/>
    <property type="match status" value="1"/>
</dbReference>
<dbReference type="PANTHER" id="PTHR47260">
    <property type="entry name" value="UPF0644 PROTEIN PB2B4.06"/>
    <property type="match status" value="1"/>
</dbReference>
<dbReference type="PANTHER" id="PTHR47260:SF1">
    <property type="entry name" value="UPF0644 PROTEIN PB2B4.06"/>
    <property type="match status" value="1"/>
</dbReference>
<dbReference type="Gene3D" id="3.10.129.10">
    <property type="entry name" value="Hotdog Thioesterase"/>
    <property type="match status" value="1"/>
</dbReference>
<feature type="domain" description="Thioesterase" evidence="1">
    <location>
        <begin position="173"/>
        <end position="249"/>
    </location>
</feature>
<dbReference type="AlphaFoldDB" id="A0A0F7TSU5"/>
<evidence type="ECO:0000259" key="1">
    <source>
        <dbReference type="Pfam" id="PF03061"/>
    </source>
</evidence>
<reference evidence="3" key="1">
    <citation type="journal article" date="2015" name="Genome Announc.">
        <title>Draft genome sequence of the fungus Penicillium brasilianum MG11.</title>
        <authorList>
            <person name="Horn F."/>
            <person name="Linde J."/>
            <person name="Mattern D.J."/>
            <person name="Walther G."/>
            <person name="Guthke R."/>
            <person name="Brakhage A.A."/>
            <person name="Valiante V."/>
        </authorList>
    </citation>
    <scope>NUCLEOTIDE SEQUENCE [LARGE SCALE GENOMIC DNA]</scope>
    <source>
        <strain evidence="3">MG11</strain>
    </source>
</reference>
<dbReference type="InterPro" id="IPR006683">
    <property type="entry name" value="Thioestr_dom"/>
</dbReference>
<dbReference type="OrthoDB" id="506431at2759"/>
<dbReference type="STRING" id="104259.A0A0F7TSU5"/>
<dbReference type="Pfam" id="PF03061">
    <property type="entry name" value="4HBT"/>
    <property type="match status" value="1"/>
</dbReference>
<gene>
    <name evidence="2" type="ORF">PMG11_08363</name>
</gene>
<keyword evidence="3" id="KW-1185">Reference proteome</keyword>
<dbReference type="Proteomes" id="UP000042958">
    <property type="component" value="Unassembled WGS sequence"/>
</dbReference>
<dbReference type="InterPro" id="IPR029069">
    <property type="entry name" value="HotDog_dom_sf"/>
</dbReference>
<dbReference type="CDD" id="cd03443">
    <property type="entry name" value="PaaI_thioesterase"/>
    <property type="match status" value="1"/>
</dbReference>